<organism evidence="1 2">
    <name type="scientific">Parasitella parasitica</name>
    <dbReference type="NCBI Taxonomy" id="35722"/>
    <lineage>
        <taxon>Eukaryota</taxon>
        <taxon>Fungi</taxon>
        <taxon>Fungi incertae sedis</taxon>
        <taxon>Mucoromycota</taxon>
        <taxon>Mucoromycotina</taxon>
        <taxon>Mucoromycetes</taxon>
        <taxon>Mucorales</taxon>
        <taxon>Mucorineae</taxon>
        <taxon>Mucoraceae</taxon>
        <taxon>Parasitella</taxon>
    </lineage>
</organism>
<accession>A0A0B7NPL9</accession>
<dbReference type="AlphaFoldDB" id="A0A0B7NPL9"/>
<reference evidence="1 2" key="1">
    <citation type="submission" date="2014-09" db="EMBL/GenBank/DDBJ databases">
        <authorList>
            <person name="Ellenberger Sabrina"/>
        </authorList>
    </citation>
    <scope>NUCLEOTIDE SEQUENCE [LARGE SCALE GENOMIC DNA]</scope>
    <source>
        <strain evidence="1 2">CBS 412.66</strain>
    </source>
</reference>
<evidence type="ECO:0000313" key="2">
    <source>
        <dbReference type="Proteomes" id="UP000054107"/>
    </source>
</evidence>
<dbReference type="OrthoDB" id="2282999at2759"/>
<dbReference type="Proteomes" id="UP000054107">
    <property type="component" value="Unassembled WGS sequence"/>
</dbReference>
<name>A0A0B7NPL9_9FUNG</name>
<sequence length="83" mass="9489">MLNTTLVTNGFALHRKSKLSSKLNKFKSDQRLVATLRARFPGATFVMGDYSAPNVRFQEPIRDKGFRRLLKKSGFPVFLIDEN</sequence>
<dbReference type="EMBL" id="LN733376">
    <property type="protein sequence ID" value="CEP16904.1"/>
    <property type="molecule type" value="Genomic_DNA"/>
</dbReference>
<keyword evidence="2" id="KW-1185">Reference proteome</keyword>
<evidence type="ECO:0000313" key="1">
    <source>
        <dbReference type="EMBL" id="CEP16904.1"/>
    </source>
</evidence>
<protein>
    <submittedName>
        <fullName evidence="1">Uncharacterized protein</fullName>
    </submittedName>
</protein>
<gene>
    <name evidence="1" type="primary">PARPA_11184.1 scaffold 42812</name>
</gene>
<proteinExistence type="predicted"/>